<reference evidence="1 2" key="1">
    <citation type="submission" date="2023-04" db="EMBL/GenBank/DDBJ databases">
        <title>A novel bacteria isolated from coastal sediment.</title>
        <authorList>
            <person name="Liu X.-J."/>
            <person name="Du Z.-J."/>
        </authorList>
    </citation>
    <scope>NUCLEOTIDE SEQUENCE [LARGE SCALE GENOMIC DNA]</scope>
    <source>
        <strain evidence="1 2">SDUM461004</strain>
    </source>
</reference>
<protein>
    <submittedName>
        <fullName evidence="1">Uncharacterized protein</fullName>
    </submittedName>
</protein>
<dbReference type="EMBL" id="JARXIC010000056">
    <property type="protein sequence ID" value="MDQ8196251.1"/>
    <property type="molecule type" value="Genomic_DNA"/>
</dbReference>
<dbReference type="RefSeq" id="WP_308986687.1">
    <property type="nucleotide sequence ID" value="NZ_JARXIC010000056.1"/>
</dbReference>
<gene>
    <name evidence="1" type="ORF">QEH59_17585</name>
</gene>
<name>A0ABU1AR51_9BACT</name>
<comment type="caution">
    <text evidence="1">The sequence shown here is derived from an EMBL/GenBank/DDBJ whole genome shotgun (WGS) entry which is preliminary data.</text>
</comment>
<evidence type="ECO:0000313" key="1">
    <source>
        <dbReference type="EMBL" id="MDQ8196251.1"/>
    </source>
</evidence>
<keyword evidence="2" id="KW-1185">Reference proteome</keyword>
<dbReference type="Proteomes" id="UP001243717">
    <property type="component" value="Unassembled WGS sequence"/>
</dbReference>
<sequence length="342" mass="38596">MNNAFSVTTLFLGLVSFVGASPFLELNLVDTQTDPLGLVINGLTTYERNLEAKYEIESSPGPDFLIYRIEGGIPTPEIGDDRLLELNTFKASQQVIWNAKAFHLRSTEKNNGITIERQRLLSSDGLLVDYYPERPSAYIRLPDHVSSQFSLVDLLGMLPSGLNSLKNPVRPDGWKTFIELSPSIVKSGSLERTESGYALTFFKKFEEFSGGMGFAYEFSFQEIEGIIKLTSIEVAIADGDNLQESSYRRPVWRTELLDFNANGFPARTHTRIWRYRKNPETNVYRQYLVREVKCSMQSIGFADADYDFSLDFDVGTFVTDEVTGSKYRVGNPLSSLMEEVAK</sequence>
<organism evidence="1 2">
    <name type="scientific">Thalassobacterium sedimentorum</name>
    <dbReference type="NCBI Taxonomy" id="3041258"/>
    <lineage>
        <taxon>Bacteria</taxon>
        <taxon>Pseudomonadati</taxon>
        <taxon>Verrucomicrobiota</taxon>
        <taxon>Opitutia</taxon>
        <taxon>Puniceicoccales</taxon>
        <taxon>Coraliomargaritaceae</taxon>
        <taxon>Thalassobacterium</taxon>
    </lineage>
</organism>
<accession>A0ABU1AR51</accession>
<proteinExistence type="predicted"/>
<evidence type="ECO:0000313" key="2">
    <source>
        <dbReference type="Proteomes" id="UP001243717"/>
    </source>
</evidence>